<reference evidence="1 2" key="1">
    <citation type="journal article" date="2015" name="Nature">
        <title>rRNA introns, odd ribosomes, and small enigmatic genomes across a large radiation of phyla.</title>
        <authorList>
            <person name="Brown C.T."/>
            <person name="Hug L.A."/>
            <person name="Thomas B.C."/>
            <person name="Sharon I."/>
            <person name="Castelle C.J."/>
            <person name="Singh A."/>
            <person name="Wilkins M.J."/>
            <person name="Williams K.H."/>
            <person name="Banfield J.F."/>
        </authorList>
    </citation>
    <scope>NUCLEOTIDE SEQUENCE [LARGE SCALE GENOMIC DNA]</scope>
</reference>
<gene>
    <name evidence="1" type="ORF">UR35_C0001G0052</name>
</gene>
<organism evidence="1 2">
    <name type="scientific">Candidatus Woesebacteria bacterium GW2011_GWB1_33_22</name>
    <dbReference type="NCBI Taxonomy" id="1618566"/>
    <lineage>
        <taxon>Bacteria</taxon>
        <taxon>Candidatus Woeseibacteriota</taxon>
    </lineage>
</organism>
<sequence>MTIISIESMNKGMKVVNSVRTAMNDLMPPIEIKASKRDLTISLGIAVSEKENDWYGALSIFGNIYKDNDGNPTNDERVKAGIWASQMLINLGRLKQATGILDGCSKLLAKINDDDLKLQLEAFVLEKRAWVSDYRGKPKMALKYLNDAKNLFDSLGAGLSDEFVESRSTVEHFLGRVNFELGNFDTAIIHFNIDLGNYKRGRKNGKPKSYGEAFNLEWLARCYAYKNEFQRSRELIDESIPFFEEESKLRGSRAIIAHYCLTNAEISLLDSKPTDAVYFANEALKLRETELPKFSKGKIEARFVLAIALYSSIPFVFKDLFDLN</sequence>
<dbReference type="Gene3D" id="1.25.40.10">
    <property type="entry name" value="Tetratricopeptide repeat domain"/>
    <property type="match status" value="1"/>
</dbReference>
<accession>A0A0G0C2Q8</accession>
<dbReference type="InterPro" id="IPR011990">
    <property type="entry name" value="TPR-like_helical_dom_sf"/>
</dbReference>
<proteinExistence type="predicted"/>
<comment type="caution">
    <text evidence="1">The sequence shown here is derived from an EMBL/GenBank/DDBJ whole genome shotgun (WGS) entry which is preliminary data.</text>
</comment>
<dbReference type="AlphaFoldDB" id="A0A0G0C2Q8"/>
<evidence type="ECO:0008006" key="3">
    <source>
        <dbReference type="Google" id="ProtNLM"/>
    </source>
</evidence>
<name>A0A0G0C2Q8_9BACT</name>
<protein>
    <recommendedName>
        <fullName evidence="3">Tetratricopeptide repeat protein</fullName>
    </recommendedName>
</protein>
<evidence type="ECO:0000313" key="1">
    <source>
        <dbReference type="EMBL" id="KKP45455.1"/>
    </source>
</evidence>
<dbReference type="STRING" id="1618566.UR35_C0001G0052"/>
<dbReference type="EMBL" id="LBOW01000001">
    <property type="protein sequence ID" value="KKP45455.1"/>
    <property type="molecule type" value="Genomic_DNA"/>
</dbReference>
<dbReference type="SUPFAM" id="SSF48452">
    <property type="entry name" value="TPR-like"/>
    <property type="match status" value="1"/>
</dbReference>
<dbReference type="Proteomes" id="UP000034778">
    <property type="component" value="Unassembled WGS sequence"/>
</dbReference>
<evidence type="ECO:0000313" key="2">
    <source>
        <dbReference type="Proteomes" id="UP000034778"/>
    </source>
</evidence>